<evidence type="ECO:0000313" key="3">
    <source>
        <dbReference type="Proteomes" id="UP000187203"/>
    </source>
</evidence>
<protein>
    <recommendedName>
        <fullName evidence="1">RNase H type-1 domain-containing protein</fullName>
    </recommendedName>
</protein>
<dbReference type="InterPro" id="IPR002156">
    <property type="entry name" value="RNaseH_domain"/>
</dbReference>
<gene>
    <name evidence="2" type="ORF">COLO4_10572</name>
</gene>
<dbReference type="EMBL" id="AWUE01014537">
    <property type="protein sequence ID" value="OMP03214.1"/>
    <property type="molecule type" value="Genomic_DNA"/>
</dbReference>
<name>A0A1R3K827_9ROSI</name>
<dbReference type="AlphaFoldDB" id="A0A1R3K827"/>
<reference evidence="3" key="1">
    <citation type="submission" date="2013-09" db="EMBL/GenBank/DDBJ databases">
        <title>Corchorus olitorius genome sequencing.</title>
        <authorList>
            <person name="Alam M."/>
            <person name="Haque M.S."/>
            <person name="Islam M.S."/>
            <person name="Emdad E.M."/>
            <person name="Islam M.M."/>
            <person name="Ahmed B."/>
            <person name="Halim A."/>
            <person name="Hossen Q.M.M."/>
            <person name="Hossain M.Z."/>
            <person name="Ahmed R."/>
            <person name="Khan M.M."/>
            <person name="Islam R."/>
            <person name="Rashid M.M."/>
            <person name="Khan S.A."/>
            <person name="Rahman M.S."/>
            <person name="Alam M."/>
            <person name="Yahiya A.S."/>
            <person name="Khan M.S."/>
            <person name="Azam M.S."/>
            <person name="Haque T."/>
            <person name="Lashkar M.Z.H."/>
            <person name="Akhand A.I."/>
            <person name="Morshed G."/>
            <person name="Roy S."/>
            <person name="Uddin K.S."/>
            <person name="Rabeya T."/>
            <person name="Hossain A.S."/>
            <person name="Chowdhury A."/>
            <person name="Snigdha A.R."/>
            <person name="Mortoza M.S."/>
            <person name="Matin S.A."/>
            <person name="Hoque S.M.E."/>
            <person name="Islam M.K."/>
            <person name="Roy D.K."/>
            <person name="Haider R."/>
            <person name="Moosa M.M."/>
            <person name="Elias S.M."/>
            <person name="Hasan A.M."/>
            <person name="Jahan S."/>
            <person name="Shafiuddin M."/>
            <person name="Mahmood N."/>
            <person name="Shommy N.S."/>
        </authorList>
    </citation>
    <scope>NUCLEOTIDE SEQUENCE [LARGE SCALE GENOMIC DNA]</scope>
    <source>
        <strain evidence="3">cv. O-4</strain>
    </source>
</reference>
<dbReference type="Proteomes" id="UP000187203">
    <property type="component" value="Unassembled WGS sequence"/>
</dbReference>
<dbReference type="Pfam" id="PF13456">
    <property type="entry name" value="RVT_3"/>
    <property type="match status" value="1"/>
</dbReference>
<sequence>MRLGTWDVEFPALPWSTGHQGRQWRKVLMHWSEQRPVEAAEAMAIRSACKLILSMRWNRCIIESDNAAIIKRLQEPTTSTCWECQAIEEDIKILIADHMMELLFPSLLVNVI</sequence>
<accession>A0A1R3K827</accession>
<evidence type="ECO:0000259" key="1">
    <source>
        <dbReference type="Pfam" id="PF13456"/>
    </source>
</evidence>
<dbReference type="GO" id="GO:0004523">
    <property type="term" value="F:RNA-DNA hybrid ribonuclease activity"/>
    <property type="evidence" value="ECO:0007669"/>
    <property type="project" value="InterPro"/>
</dbReference>
<feature type="domain" description="RNase H type-1" evidence="1">
    <location>
        <begin position="32"/>
        <end position="95"/>
    </location>
</feature>
<evidence type="ECO:0000313" key="2">
    <source>
        <dbReference type="EMBL" id="OMP03214.1"/>
    </source>
</evidence>
<keyword evidence="3" id="KW-1185">Reference proteome</keyword>
<dbReference type="GO" id="GO:0003676">
    <property type="term" value="F:nucleic acid binding"/>
    <property type="evidence" value="ECO:0007669"/>
    <property type="project" value="InterPro"/>
</dbReference>
<proteinExistence type="predicted"/>
<organism evidence="2 3">
    <name type="scientific">Corchorus olitorius</name>
    <dbReference type="NCBI Taxonomy" id="93759"/>
    <lineage>
        <taxon>Eukaryota</taxon>
        <taxon>Viridiplantae</taxon>
        <taxon>Streptophyta</taxon>
        <taxon>Embryophyta</taxon>
        <taxon>Tracheophyta</taxon>
        <taxon>Spermatophyta</taxon>
        <taxon>Magnoliopsida</taxon>
        <taxon>eudicotyledons</taxon>
        <taxon>Gunneridae</taxon>
        <taxon>Pentapetalae</taxon>
        <taxon>rosids</taxon>
        <taxon>malvids</taxon>
        <taxon>Malvales</taxon>
        <taxon>Malvaceae</taxon>
        <taxon>Grewioideae</taxon>
        <taxon>Apeibeae</taxon>
        <taxon>Corchorus</taxon>
    </lineage>
</organism>
<comment type="caution">
    <text evidence="2">The sequence shown here is derived from an EMBL/GenBank/DDBJ whole genome shotgun (WGS) entry which is preliminary data.</text>
</comment>